<keyword evidence="4" id="KW-0067">ATP-binding</keyword>
<dbReference type="Gene3D" id="1.10.1650.20">
    <property type="match status" value="1"/>
</dbReference>
<keyword evidence="6 10" id="KW-0215">Deoxyribonucleotide synthesis</keyword>
<evidence type="ECO:0000256" key="4">
    <source>
        <dbReference type="ARBA" id="ARBA00022840"/>
    </source>
</evidence>
<dbReference type="UniPathway" id="UPA00326"/>
<dbReference type="GO" id="GO:0005524">
    <property type="term" value="F:ATP binding"/>
    <property type="evidence" value="ECO:0007669"/>
    <property type="project" value="UniProtKB-KW"/>
</dbReference>
<dbReference type="FunFam" id="1.10.1650.20:FF:000002">
    <property type="entry name" value="Ribonucleoside-diphosphate reductase"/>
    <property type="match status" value="1"/>
</dbReference>
<dbReference type="SUPFAM" id="SSF51998">
    <property type="entry name" value="PFL-like glycyl radical enzymes"/>
    <property type="match status" value="1"/>
</dbReference>
<evidence type="ECO:0000313" key="12">
    <source>
        <dbReference type="EMBL" id="MDC5741712.1"/>
    </source>
</evidence>
<dbReference type="GO" id="GO:0005971">
    <property type="term" value="C:ribonucleoside-diphosphate reductase complex"/>
    <property type="evidence" value="ECO:0007669"/>
    <property type="project" value="TreeGrafter"/>
</dbReference>
<dbReference type="OrthoDB" id="9762933at2"/>
<dbReference type="PANTHER" id="PTHR11573">
    <property type="entry name" value="RIBONUCLEOSIDE-DIPHOSPHATE REDUCTASE LARGE CHAIN"/>
    <property type="match status" value="1"/>
</dbReference>
<evidence type="ECO:0000313" key="13">
    <source>
        <dbReference type="EMBL" id="OAN00584.1"/>
    </source>
</evidence>
<dbReference type="EC" id="1.17.4.1" evidence="10"/>
<evidence type="ECO:0000256" key="5">
    <source>
        <dbReference type="ARBA" id="ARBA00023002"/>
    </source>
</evidence>
<reference evidence="13 14" key="1">
    <citation type="submission" date="2016-03" db="EMBL/GenBank/DDBJ databases">
        <title>Draft genome sequence of the Vibrio tubiashii subs. europaeus.</title>
        <authorList>
            <person name="Spinard E."/>
            <person name="Dubert J."/>
            <person name="Nelson D.R."/>
            <person name="Barja J.L."/>
        </authorList>
    </citation>
    <scope>NUCLEOTIDE SEQUENCE [LARGE SCALE GENOMIC DNA]</scope>
    <source>
        <strain evidence="14">PP-638</strain>
        <strain evidence="13">PP2-638</strain>
    </source>
</reference>
<dbReference type="Pfam" id="PF08343">
    <property type="entry name" value="RNR_N"/>
    <property type="match status" value="1"/>
</dbReference>
<evidence type="ECO:0000256" key="6">
    <source>
        <dbReference type="ARBA" id="ARBA00023116"/>
    </source>
</evidence>
<evidence type="ECO:0000256" key="2">
    <source>
        <dbReference type="ARBA" id="ARBA00022533"/>
    </source>
</evidence>
<dbReference type="PRINTS" id="PR01183">
    <property type="entry name" value="RIBORDTASEM1"/>
</dbReference>
<comment type="function">
    <text evidence="9">Provides the precursors necessary for DNA synthesis. Catalyzes the biosynthesis of deoxyribonucleotides from the corresponding ribonucleotides. R1E contains the binding sites for both substrates and allosteric effectors and carries out the actual reduction of the ribonucleotide.</text>
</comment>
<evidence type="ECO:0000256" key="7">
    <source>
        <dbReference type="ARBA" id="ARBA00023157"/>
    </source>
</evidence>
<dbReference type="Pfam" id="PF00317">
    <property type="entry name" value="Ribonuc_red_lgN"/>
    <property type="match status" value="1"/>
</dbReference>
<gene>
    <name evidence="12" type="primary">nrdE</name>
    <name evidence="13" type="ORF">AZ468_05520</name>
    <name evidence="12" type="ORF">OPW20_16685</name>
</gene>
<dbReference type="GO" id="GO:0004748">
    <property type="term" value="F:ribonucleoside-diphosphate reductase activity, thioredoxin disulfide as acceptor"/>
    <property type="evidence" value="ECO:0007669"/>
    <property type="project" value="UniProtKB-EC"/>
</dbReference>
<comment type="similarity">
    <text evidence="1 10">Belongs to the ribonucleoside diphosphate reductase large chain family.</text>
</comment>
<dbReference type="NCBIfam" id="TIGR04170">
    <property type="entry name" value="RNR_1b_NrdE"/>
    <property type="match status" value="1"/>
</dbReference>
<reference evidence="12" key="2">
    <citation type="submission" date="2022-11" db="EMBL/GenBank/DDBJ databases">
        <title>Role of the vibriolysin VemA secreted by the emergent pathogen Vibrio europaeus in the colonization of Manila clam mucus.</title>
        <authorList>
            <person name="Martinez C."/>
            <person name="Rodriguez S."/>
            <person name="Vences A."/>
            <person name="Barja J.L."/>
            <person name="Toranzo A.E."/>
            <person name="Dubert J."/>
        </authorList>
    </citation>
    <scope>NUCLEOTIDE SEQUENCE</scope>
    <source>
        <strain evidence="12">3454</strain>
    </source>
</reference>
<organism evidence="13 14">
    <name type="scientific">Vibrio europaeus</name>
    <dbReference type="NCBI Taxonomy" id="300876"/>
    <lineage>
        <taxon>Bacteria</taxon>
        <taxon>Pseudomonadati</taxon>
        <taxon>Pseudomonadota</taxon>
        <taxon>Gammaproteobacteria</taxon>
        <taxon>Vibrionales</taxon>
        <taxon>Vibrionaceae</taxon>
        <taxon>Vibrio</taxon>
        <taxon>Vibrio oreintalis group</taxon>
    </lineage>
</organism>
<proteinExistence type="inferred from homology"/>
<dbReference type="SUPFAM" id="SSF48168">
    <property type="entry name" value="R1 subunit of ribonucleotide reductase, N-terminal domain"/>
    <property type="match status" value="1"/>
</dbReference>
<dbReference type="EMBL" id="JAPFIT010000018">
    <property type="protein sequence ID" value="MDC5741712.1"/>
    <property type="molecule type" value="Genomic_DNA"/>
</dbReference>
<dbReference type="RefSeq" id="WP_069666496.1">
    <property type="nucleotide sequence ID" value="NZ_JAPFIM010000026.1"/>
</dbReference>
<name>A0A178JEJ5_9VIBR</name>
<keyword evidence="5 10" id="KW-0560">Oxidoreductase</keyword>
<dbReference type="PROSITE" id="PS00089">
    <property type="entry name" value="RIBORED_LARGE"/>
    <property type="match status" value="1"/>
</dbReference>
<sequence>MDNQFSTESLDYHALNAMLNLLDDQGGIQFDADRQAARQFFLQHVNQNTVFFHNLGEKLDYLVNEGYYEKEVLQQYDRDFLQQIWDRAYQVKFRFRTFLGAYKFFTSYALKTRDGKRYLERFEDRVVMTALTLARGDKEFSLDLMQEIISQRFQPATPTFINSGKKSRGELISCFLLRIEDNMESIGRSINSSLQLSRRGGGVALLLSNLREQGAPIKGILNQSSGVVPVMKLLEDSFSYANQLGARQGAGAVYLNVHHPDIMQFLDTKRENADEKIRIKTLSLGVVIPDITLELAKQNKDMYLFSPHDVERVYGMPFSEISVSEKYHEMVDDPRIRKSKIPARGLFQTLAEIQFESGYPYIMFEDTVNAANPIEGRINMSNLCSEILQVNDASHFNDDLSYQHLGRDISCNLGSVNIAKALDGGQLAHTVEVSIRALNAVSEMSAIDSVPSIRRGNDESHAIGLGQMNLHGFLAREQIHYDSEEAIDFTSAYFATTLFHCLTASNKLAQEKQQVFVGFEQSQYANGEFFTKYLQKDYSPKTDTVREMFERLDMRVPTVEEWQQLQSKVVEFGLYNRNLQAIPPTGSISYINDATASIHPVTAKVEIRKEGKIGRVYFPAPYLNNQNLEYFKDAYEIGPKAIIDVYAAATEHVDQGLSLTLFFSDEVTTRDINKAQIYAWTKKIKTLYYIRMRQKALEGTQVEGCVSCSL</sequence>
<keyword evidence="15" id="KW-1185">Reference proteome</keyword>
<dbReference type="InterPro" id="IPR026459">
    <property type="entry name" value="RNR_1b_NrdE"/>
</dbReference>
<dbReference type="Proteomes" id="UP000094761">
    <property type="component" value="Unassembled WGS sequence"/>
</dbReference>
<dbReference type="InterPro" id="IPR039718">
    <property type="entry name" value="Rrm1"/>
</dbReference>
<dbReference type="Gene3D" id="3.20.70.20">
    <property type="match status" value="1"/>
</dbReference>
<dbReference type="InterPro" id="IPR013346">
    <property type="entry name" value="NrdE_NrdA_C"/>
</dbReference>
<dbReference type="CDD" id="cd01679">
    <property type="entry name" value="RNR_I"/>
    <property type="match status" value="1"/>
</dbReference>
<evidence type="ECO:0000313" key="14">
    <source>
        <dbReference type="Proteomes" id="UP000094761"/>
    </source>
</evidence>
<evidence type="ECO:0000256" key="8">
    <source>
        <dbReference type="ARBA" id="ARBA00047754"/>
    </source>
</evidence>
<dbReference type="InterPro" id="IPR000788">
    <property type="entry name" value="RNR_lg_C"/>
</dbReference>
<dbReference type="NCBIfam" id="TIGR02506">
    <property type="entry name" value="NrdE_NrdA"/>
    <property type="match status" value="1"/>
</dbReference>
<keyword evidence="7" id="KW-1015">Disulfide bond</keyword>
<dbReference type="InterPro" id="IPR013509">
    <property type="entry name" value="RNR_lsu_N"/>
</dbReference>
<feature type="domain" description="Ribonucleotide reductase large subunit" evidence="11">
    <location>
        <begin position="562"/>
        <end position="584"/>
    </location>
</feature>
<dbReference type="Pfam" id="PF02867">
    <property type="entry name" value="Ribonuc_red_lgC"/>
    <property type="match status" value="1"/>
</dbReference>
<dbReference type="InterPro" id="IPR008926">
    <property type="entry name" value="RNR_R1-su_N"/>
</dbReference>
<protein>
    <recommendedName>
        <fullName evidence="10">Ribonucleoside-diphosphate reductase</fullName>
        <ecNumber evidence="10">1.17.4.1</ecNumber>
    </recommendedName>
</protein>
<comment type="catalytic activity">
    <reaction evidence="8 10">
        <text>a 2'-deoxyribonucleoside 5'-diphosphate + [thioredoxin]-disulfide + H2O = a ribonucleoside 5'-diphosphate + [thioredoxin]-dithiol</text>
        <dbReference type="Rhea" id="RHEA:23252"/>
        <dbReference type="Rhea" id="RHEA-COMP:10698"/>
        <dbReference type="Rhea" id="RHEA-COMP:10700"/>
        <dbReference type="ChEBI" id="CHEBI:15377"/>
        <dbReference type="ChEBI" id="CHEBI:29950"/>
        <dbReference type="ChEBI" id="CHEBI:50058"/>
        <dbReference type="ChEBI" id="CHEBI:57930"/>
        <dbReference type="ChEBI" id="CHEBI:73316"/>
        <dbReference type="EC" id="1.17.4.1"/>
    </reaction>
</comment>
<dbReference type="InterPro" id="IPR013554">
    <property type="entry name" value="RNR_N"/>
</dbReference>
<dbReference type="PANTHER" id="PTHR11573:SF30">
    <property type="entry name" value="RIBONUCLEOSIDE-DIPHOSPHATE REDUCTASE 2 SUBUNIT ALPHA"/>
    <property type="match status" value="1"/>
</dbReference>
<evidence type="ECO:0000256" key="3">
    <source>
        <dbReference type="ARBA" id="ARBA00022741"/>
    </source>
</evidence>
<keyword evidence="3" id="KW-0547">Nucleotide-binding</keyword>
<evidence type="ECO:0000256" key="10">
    <source>
        <dbReference type="RuleBase" id="RU003410"/>
    </source>
</evidence>
<evidence type="ECO:0000256" key="1">
    <source>
        <dbReference type="ARBA" id="ARBA00010406"/>
    </source>
</evidence>
<comment type="caution">
    <text evidence="13">The sequence shown here is derived from an EMBL/GenBank/DDBJ whole genome shotgun (WGS) entry which is preliminary data.</text>
</comment>
<dbReference type="GO" id="GO:0009263">
    <property type="term" value="P:deoxyribonucleotide biosynthetic process"/>
    <property type="evidence" value="ECO:0007669"/>
    <property type="project" value="UniProtKB-KW"/>
</dbReference>
<dbReference type="Proteomes" id="UP001150001">
    <property type="component" value="Unassembled WGS sequence"/>
</dbReference>
<evidence type="ECO:0000259" key="11">
    <source>
        <dbReference type="PROSITE" id="PS00089"/>
    </source>
</evidence>
<accession>A0A178JEJ5</accession>
<keyword evidence="2" id="KW-0021">Allosteric enzyme</keyword>
<evidence type="ECO:0000256" key="9">
    <source>
        <dbReference type="ARBA" id="ARBA00056598"/>
    </source>
</evidence>
<dbReference type="AlphaFoldDB" id="A0A178JEJ5"/>
<dbReference type="EMBL" id="LUAX01000001">
    <property type="protein sequence ID" value="OAN00584.1"/>
    <property type="molecule type" value="Genomic_DNA"/>
</dbReference>
<evidence type="ECO:0000313" key="15">
    <source>
        <dbReference type="Proteomes" id="UP001150001"/>
    </source>
</evidence>
<dbReference type="GeneID" id="78075138"/>